<evidence type="ECO:0000256" key="2">
    <source>
        <dbReference type="ARBA" id="ARBA00022840"/>
    </source>
</evidence>
<comment type="caution">
    <text evidence="7">The sequence shown here is derived from an EMBL/GenBank/DDBJ whole genome shotgun (WGS) entry which is preliminary data.</text>
</comment>
<dbReference type="Pfam" id="PF00004">
    <property type="entry name" value="AAA"/>
    <property type="match status" value="1"/>
</dbReference>
<reference evidence="7" key="1">
    <citation type="journal article" date="2020" name="mSystems">
        <title>Genome- and Community-Level Interaction Insights into Carbon Utilization and Element Cycling Functions of Hydrothermarchaeota in Hydrothermal Sediment.</title>
        <authorList>
            <person name="Zhou Z."/>
            <person name="Liu Y."/>
            <person name="Xu W."/>
            <person name="Pan J."/>
            <person name="Luo Z.H."/>
            <person name="Li M."/>
        </authorList>
    </citation>
    <scope>NUCLEOTIDE SEQUENCE [LARGE SCALE GENOMIC DNA]</scope>
    <source>
        <strain evidence="7">SpSt-897</strain>
    </source>
</reference>
<dbReference type="GO" id="GO:0005524">
    <property type="term" value="F:ATP binding"/>
    <property type="evidence" value="ECO:0007669"/>
    <property type="project" value="UniProtKB-KW"/>
</dbReference>
<dbReference type="PANTHER" id="PTHR42960">
    <property type="entry name" value="YCF46 PROTEIN"/>
    <property type="match status" value="1"/>
</dbReference>
<keyword evidence="2" id="KW-0067">ATP-binding</keyword>
<evidence type="ECO:0000256" key="1">
    <source>
        <dbReference type="ARBA" id="ARBA00022741"/>
    </source>
</evidence>
<evidence type="ECO:0000256" key="5">
    <source>
        <dbReference type="SAM" id="MobiDB-lite"/>
    </source>
</evidence>
<name>A0A7C3ZCP7_9BACT</name>
<dbReference type="InterPro" id="IPR052381">
    <property type="entry name" value="AAA_domain_protein"/>
</dbReference>
<gene>
    <name evidence="7" type="ORF">ENW96_11630</name>
</gene>
<comment type="similarity">
    <text evidence="3">Belongs to the AAA ATPase family. Highly divergent.</text>
</comment>
<dbReference type="SUPFAM" id="SSF52540">
    <property type="entry name" value="P-loop containing nucleoside triphosphate hydrolases"/>
    <property type="match status" value="1"/>
</dbReference>
<evidence type="ECO:0000256" key="4">
    <source>
        <dbReference type="ARBA" id="ARBA00040480"/>
    </source>
</evidence>
<evidence type="ECO:0000256" key="3">
    <source>
        <dbReference type="ARBA" id="ARBA00038088"/>
    </source>
</evidence>
<protein>
    <recommendedName>
        <fullName evidence="4">Uncharacterized AAA domain-containing protein ycf46</fullName>
    </recommendedName>
</protein>
<accession>A0A7C3ZCP7</accession>
<dbReference type="InterPro" id="IPR027417">
    <property type="entry name" value="P-loop_NTPase"/>
</dbReference>
<dbReference type="InterPro" id="IPR003593">
    <property type="entry name" value="AAA+_ATPase"/>
</dbReference>
<dbReference type="InterPro" id="IPR003959">
    <property type="entry name" value="ATPase_AAA_core"/>
</dbReference>
<dbReference type="AlphaFoldDB" id="A0A7C3ZCP7"/>
<proteinExistence type="inferred from homology"/>
<sequence length="472" mass="52465">MISDYLKAGYPVLLVRTHEPERFIGAACQQANGRTPLQWDVVRGYREMGNGAEWQECDPFDLPNVAAKRTEKAVWFLRNYHFWLNEPPVIQSIQNNLPIYKTKGVTLVIISADVRLPMELEREVVVLDFPLPTREELKTILGGLVESTGIEPENEEAVLDAAQGLTWEEAENALALALVRQKQFDPHTICTLKAQMVEKSAALQFSQFSETFATLGGLENLKEWTLNRFKNRRPGLPFRGILLLGVPGTGKSHFAKALGNEVGWPVLSLDMGRVFGSLVGESEAKMREALKVVDAMAPCVLFIDEIEKGLAGVGGSSTDGGTTQRVGGTFLTWLNDHTSEVFVIATCNSYEKLPPEYTRMGRWDAIFFVDNPGSDERLEILDIYTKQFISKTLVDFGKTPDLDGYSGAEIRQVAIEAAYNGGDLEAAARFVIPISRSQKAQMDALREWARARTIPASKPQGEETKGKRRVQV</sequence>
<dbReference type="Gene3D" id="3.40.50.300">
    <property type="entry name" value="P-loop containing nucleotide triphosphate hydrolases"/>
    <property type="match status" value="1"/>
</dbReference>
<feature type="domain" description="AAA+ ATPase" evidence="6">
    <location>
        <begin position="237"/>
        <end position="373"/>
    </location>
</feature>
<evidence type="ECO:0000259" key="6">
    <source>
        <dbReference type="SMART" id="SM00382"/>
    </source>
</evidence>
<dbReference type="GO" id="GO:0016887">
    <property type="term" value="F:ATP hydrolysis activity"/>
    <property type="evidence" value="ECO:0007669"/>
    <property type="project" value="InterPro"/>
</dbReference>
<feature type="region of interest" description="Disordered" evidence="5">
    <location>
        <begin position="451"/>
        <end position="472"/>
    </location>
</feature>
<dbReference type="EMBL" id="DTMF01000285">
    <property type="protein sequence ID" value="HGF35012.1"/>
    <property type="molecule type" value="Genomic_DNA"/>
</dbReference>
<organism evidence="7">
    <name type="scientific">Desulfobacca acetoxidans</name>
    <dbReference type="NCBI Taxonomy" id="60893"/>
    <lineage>
        <taxon>Bacteria</taxon>
        <taxon>Pseudomonadati</taxon>
        <taxon>Thermodesulfobacteriota</taxon>
        <taxon>Desulfobaccia</taxon>
        <taxon>Desulfobaccales</taxon>
        <taxon>Desulfobaccaceae</taxon>
        <taxon>Desulfobacca</taxon>
    </lineage>
</organism>
<evidence type="ECO:0000313" key="7">
    <source>
        <dbReference type="EMBL" id="HGF35012.1"/>
    </source>
</evidence>
<dbReference type="PANTHER" id="PTHR42960:SF1">
    <property type="entry name" value="YCF46 PROTEIN"/>
    <property type="match status" value="1"/>
</dbReference>
<keyword evidence="1" id="KW-0547">Nucleotide-binding</keyword>
<dbReference type="SMART" id="SM00382">
    <property type="entry name" value="AAA"/>
    <property type="match status" value="1"/>
</dbReference>